<proteinExistence type="predicted"/>
<sequence length="293" mass="32230">MFPRACIQLNLPENIAVQVDCLVHSPQTPDATVREAMHAGGTIFVSGSIALFPPTMTIISGGISQEAPLALQHVGRVISAMSPGESLRSIVHGYCFLTSPSFVPDGKQDLPSPVGVMSYVIVPALPKEALVEWHIVAQENQIQCNDVSSSVSRGSFLVDVQGINVKGTTNNSIALLLHGNYYFIPLLFPFAIFYLLDSDSTECHLVEIVETFTSEIRCCTSQYGFDITDLIYVRIFYVKDLMDHWDSQDCIQSGLNRGLDSVIAFSLIPVDGLEMENTIMLFSCFLQKSRKKS</sequence>
<accession>A0AAD9QG29</accession>
<dbReference type="AlphaFoldDB" id="A0AAD9QG29"/>
<dbReference type="Gene3D" id="3.30.1330.40">
    <property type="entry name" value="RutC-like"/>
    <property type="match status" value="1"/>
</dbReference>
<reference evidence="1" key="1">
    <citation type="journal article" date="2023" name="G3 (Bethesda)">
        <title>Whole genome assembly and annotation of the endangered Caribbean coral Acropora cervicornis.</title>
        <authorList>
            <person name="Selwyn J.D."/>
            <person name="Vollmer S.V."/>
        </authorList>
    </citation>
    <scope>NUCLEOTIDE SEQUENCE</scope>
    <source>
        <strain evidence="1">K2</strain>
    </source>
</reference>
<keyword evidence="2" id="KW-1185">Reference proteome</keyword>
<dbReference type="Proteomes" id="UP001249851">
    <property type="component" value="Unassembled WGS sequence"/>
</dbReference>
<dbReference type="EMBL" id="JARQWQ010000036">
    <property type="protein sequence ID" value="KAK2560499.1"/>
    <property type="molecule type" value="Genomic_DNA"/>
</dbReference>
<evidence type="ECO:0000313" key="1">
    <source>
        <dbReference type="EMBL" id="KAK2560499.1"/>
    </source>
</evidence>
<dbReference type="PANTHER" id="PTHR12196:SF2">
    <property type="entry name" value="DIPHTHINE--AMMONIA LIGASE"/>
    <property type="match status" value="1"/>
</dbReference>
<dbReference type="PANTHER" id="PTHR12196">
    <property type="entry name" value="DOMAIN OF UNKNOWN FUNCTION 71 DUF71 -CONTAINING PROTEIN"/>
    <property type="match status" value="1"/>
</dbReference>
<comment type="caution">
    <text evidence="1">The sequence shown here is derived from an EMBL/GenBank/DDBJ whole genome shotgun (WGS) entry which is preliminary data.</text>
</comment>
<dbReference type="InterPro" id="IPR006175">
    <property type="entry name" value="YjgF/YER057c/UK114"/>
</dbReference>
<dbReference type="InterPro" id="IPR035959">
    <property type="entry name" value="RutC-like_sf"/>
</dbReference>
<evidence type="ECO:0000313" key="2">
    <source>
        <dbReference type="Proteomes" id="UP001249851"/>
    </source>
</evidence>
<dbReference type="Pfam" id="PF01042">
    <property type="entry name" value="Ribonuc_L-PSP"/>
    <property type="match status" value="1"/>
</dbReference>
<dbReference type="GO" id="GO:0017183">
    <property type="term" value="P:protein histidyl modification to diphthamide"/>
    <property type="evidence" value="ECO:0007669"/>
    <property type="project" value="TreeGrafter"/>
</dbReference>
<dbReference type="CDD" id="cd06156">
    <property type="entry name" value="eu_AANH_C_2"/>
    <property type="match status" value="1"/>
</dbReference>
<dbReference type="InterPro" id="IPR030662">
    <property type="entry name" value="DPH6/MJ0570"/>
</dbReference>
<name>A0AAD9QG29_ACRCE</name>
<protein>
    <submittedName>
        <fullName evidence="1">Uncharacterized protein</fullName>
    </submittedName>
</protein>
<dbReference type="SUPFAM" id="SSF55298">
    <property type="entry name" value="YjgF-like"/>
    <property type="match status" value="1"/>
</dbReference>
<organism evidence="1 2">
    <name type="scientific">Acropora cervicornis</name>
    <name type="common">Staghorn coral</name>
    <dbReference type="NCBI Taxonomy" id="6130"/>
    <lineage>
        <taxon>Eukaryota</taxon>
        <taxon>Metazoa</taxon>
        <taxon>Cnidaria</taxon>
        <taxon>Anthozoa</taxon>
        <taxon>Hexacorallia</taxon>
        <taxon>Scleractinia</taxon>
        <taxon>Astrocoeniina</taxon>
        <taxon>Acroporidae</taxon>
        <taxon>Acropora</taxon>
    </lineage>
</organism>
<dbReference type="GO" id="GO:0017178">
    <property type="term" value="F:diphthine-ammonia ligase activity"/>
    <property type="evidence" value="ECO:0007669"/>
    <property type="project" value="TreeGrafter"/>
</dbReference>
<reference evidence="1" key="2">
    <citation type="journal article" date="2023" name="Science">
        <title>Genomic signatures of disease resistance in endangered staghorn corals.</title>
        <authorList>
            <person name="Vollmer S.V."/>
            <person name="Selwyn J.D."/>
            <person name="Despard B.A."/>
            <person name="Roesel C.L."/>
        </authorList>
    </citation>
    <scope>NUCLEOTIDE SEQUENCE</scope>
    <source>
        <strain evidence="1">K2</strain>
    </source>
</reference>
<gene>
    <name evidence="1" type="ORF">P5673_016858</name>
</gene>